<evidence type="ECO:0000256" key="6">
    <source>
        <dbReference type="SAM" id="Phobius"/>
    </source>
</evidence>
<sequence length="138" mass="14281">MAIEGMEGLALLAGRVLFGGVLAFTGLNHCFETEEMTGYAEYKGLPAPKLGVLLSGGLLIGGGLGIIAGVLPAISAILIAVFLVASALIFHDFWAVSEDEQQTEMTQFLKNIALAGGALIIVAIGSQSWAYSLGITIL</sequence>
<dbReference type="OrthoDB" id="340328at2157"/>
<evidence type="ECO:0000256" key="3">
    <source>
        <dbReference type="ARBA" id="ARBA00022692"/>
    </source>
</evidence>
<dbReference type="PANTHER" id="PTHR33452:SF1">
    <property type="entry name" value="INNER MEMBRANE PROTEIN YPHA-RELATED"/>
    <property type="match status" value="1"/>
</dbReference>
<evidence type="ECO:0008006" key="10">
    <source>
        <dbReference type="Google" id="ProtNLM"/>
    </source>
</evidence>
<evidence type="ECO:0000256" key="5">
    <source>
        <dbReference type="ARBA" id="ARBA00023136"/>
    </source>
</evidence>
<keyword evidence="3 6" id="KW-0812">Transmembrane</keyword>
<reference evidence="8" key="2">
    <citation type="submission" date="2020-09" db="EMBL/GenBank/DDBJ databases">
        <authorList>
            <person name="Sun Q."/>
            <person name="Ohkuma M."/>
        </authorList>
    </citation>
    <scope>NUCLEOTIDE SEQUENCE</scope>
    <source>
        <strain evidence="8">JCM 19018</strain>
    </source>
</reference>
<organism evidence="8 9">
    <name type="scientific">Haloarcula sebkhae</name>
    <dbReference type="NCBI Taxonomy" id="932660"/>
    <lineage>
        <taxon>Archaea</taxon>
        <taxon>Methanobacteriati</taxon>
        <taxon>Methanobacteriota</taxon>
        <taxon>Stenosarchaea group</taxon>
        <taxon>Halobacteria</taxon>
        <taxon>Halobacteriales</taxon>
        <taxon>Haloarculaceae</taxon>
        <taxon>Haloarcula</taxon>
    </lineage>
</organism>
<dbReference type="AlphaFoldDB" id="A0A830ESE9"/>
<dbReference type="EMBL" id="BMPD01000014">
    <property type="protein sequence ID" value="GGK85124.1"/>
    <property type="molecule type" value="Genomic_DNA"/>
</dbReference>
<evidence type="ECO:0000256" key="1">
    <source>
        <dbReference type="ARBA" id="ARBA00004651"/>
    </source>
</evidence>
<keyword evidence="2" id="KW-1003">Cell membrane</keyword>
<accession>A0A830ESE9</accession>
<proteinExistence type="predicted"/>
<dbReference type="Proteomes" id="UP000614221">
    <property type="component" value="Unassembled WGS sequence"/>
</dbReference>
<evidence type="ECO:0000256" key="2">
    <source>
        <dbReference type="ARBA" id="ARBA00022475"/>
    </source>
</evidence>
<dbReference type="Pfam" id="PF07681">
    <property type="entry name" value="DoxX"/>
    <property type="match status" value="1"/>
</dbReference>
<evidence type="ECO:0000313" key="9">
    <source>
        <dbReference type="Proteomes" id="UP000614221"/>
    </source>
</evidence>
<evidence type="ECO:0000313" key="7">
    <source>
        <dbReference type="EMBL" id="GGK78805.1"/>
    </source>
</evidence>
<dbReference type="GO" id="GO:0005886">
    <property type="term" value="C:plasma membrane"/>
    <property type="evidence" value="ECO:0007669"/>
    <property type="project" value="UniProtKB-SubCell"/>
</dbReference>
<protein>
    <recommendedName>
        <fullName evidence="10">Quinol oxidase</fullName>
    </recommendedName>
</protein>
<dbReference type="InterPro" id="IPR051907">
    <property type="entry name" value="DoxX-like_oxidoreductase"/>
</dbReference>
<feature type="transmembrane region" description="Helical" evidence="6">
    <location>
        <begin position="52"/>
        <end position="71"/>
    </location>
</feature>
<dbReference type="RefSeq" id="WP_188979816.1">
    <property type="nucleotide sequence ID" value="NZ_BMPD01000007.1"/>
</dbReference>
<evidence type="ECO:0000256" key="4">
    <source>
        <dbReference type="ARBA" id="ARBA00022989"/>
    </source>
</evidence>
<feature type="transmembrane region" description="Helical" evidence="6">
    <location>
        <begin position="108"/>
        <end position="130"/>
    </location>
</feature>
<dbReference type="InterPro" id="IPR032808">
    <property type="entry name" value="DoxX"/>
</dbReference>
<feature type="transmembrane region" description="Helical" evidence="6">
    <location>
        <begin position="77"/>
        <end position="96"/>
    </location>
</feature>
<keyword evidence="5 6" id="KW-0472">Membrane</keyword>
<evidence type="ECO:0000313" key="8">
    <source>
        <dbReference type="EMBL" id="GGK85124.1"/>
    </source>
</evidence>
<feature type="transmembrane region" description="Helical" evidence="6">
    <location>
        <begin position="12"/>
        <end position="31"/>
    </location>
</feature>
<reference evidence="8" key="1">
    <citation type="journal article" date="2014" name="Int. J. Syst. Evol. Microbiol.">
        <title>Complete genome sequence of Corynebacterium casei LMG S-19264T (=DSM 44701T), isolated from a smear-ripened cheese.</title>
        <authorList>
            <consortium name="US DOE Joint Genome Institute (JGI-PGF)"/>
            <person name="Walter F."/>
            <person name="Albersmeier A."/>
            <person name="Kalinowski J."/>
            <person name="Ruckert C."/>
        </authorList>
    </citation>
    <scope>NUCLEOTIDE SEQUENCE</scope>
    <source>
        <strain evidence="8">JCM 19018</strain>
    </source>
</reference>
<name>A0A830ESE9_9EURY</name>
<dbReference type="EMBL" id="BMPD01000007">
    <property type="protein sequence ID" value="GGK78805.1"/>
    <property type="molecule type" value="Genomic_DNA"/>
</dbReference>
<dbReference type="PANTHER" id="PTHR33452">
    <property type="entry name" value="OXIDOREDUCTASE CATD-RELATED"/>
    <property type="match status" value="1"/>
</dbReference>
<comment type="caution">
    <text evidence="8">The sequence shown here is derived from an EMBL/GenBank/DDBJ whole genome shotgun (WGS) entry which is preliminary data.</text>
</comment>
<comment type="subcellular location">
    <subcellularLocation>
        <location evidence="1">Cell membrane</location>
        <topology evidence="1">Multi-pass membrane protein</topology>
    </subcellularLocation>
</comment>
<keyword evidence="4 6" id="KW-1133">Transmembrane helix</keyword>
<gene>
    <name evidence="7" type="ORF">GCM10009067_33900</name>
    <name evidence="8" type="ORF">GCM10009067_41540</name>
</gene>